<dbReference type="EMBL" id="ML733453">
    <property type="protein sequence ID" value="KAB8218158.1"/>
    <property type="molecule type" value="Genomic_DNA"/>
</dbReference>
<organism evidence="1 2">
    <name type="scientific">Aspergillus novoparasiticus</name>
    <dbReference type="NCBI Taxonomy" id="986946"/>
    <lineage>
        <taxon>Eukaryota</taxon>
        <taxon>Fungi</taxon>
        <taxon>Dikarya</taxon>
        <taxon>Ascomycota</taxon>
        <taxon>Pezizomycotina</taxon>
        <taxon>Eurotiomycetes</taxon>
        <taxon>Eurotiomycetidae</taxon>
        <taxon>Eurotiales</taxon>
        <taxon>Aspergillaceae</taxon>
        <taxon>Aspergillus</taxon>
        <taxon>Aspergillus subgen. Circumdati</taxon>
    </lineage>
</organism>
<keyword evidence="2" id="KW-1185">Reference proteome</keyword>
<accession>A0A5N6EL91</accession>
<evidence type="ECO:0000313" key="1">
    <source>
        <dbReference type="EMBL" id="KAB8218158.1"/>
    </source>
</evidence>
<dbReference type="AlphaFoldDB" id="A0A5N6EL91"/>
<dbReference type="Proteomes" id="UP000326799">
    <property type="component" value="Unassembled WGS sequence"/>
</dbReference>
<name>A0A5N6EL91_9EURO</name>
<gene>
    <name evidence="1" type="ORF">BDV33DRAFT_176025</name>
</gene>
<proteinExistence type="predicted"/>
<reference evidence="1 2" key="1">
    <citation type="submission" date="2019-04" db="EMBL/GenBank/DDBJ databases">
        <title>Fungal friends and foes A comparative genomics study of 23 Aspergillus species from section Flavi.</title>
        <authorList>
            <consortium name="DOE Joint Genome Institute"/>
            <person name="Kjaerbolling I."/>
            <person name="Vesth T.C."/>
            <person name="Frisvad J.C."/>
            <person name="Nybo J.L."/>
            <person name="Theobald S."/>
            <person name="Kildgaard S."/>
            <person name="Petersen T.I."/>
            <person name="Kuo A."/>
            <person name="Sato A."/>
            <person name="Lyhne E.K."/>
            <person name="Kogle M.E."/>
            <person name="Wiebenga A."/>
            <person name="Kun R.S."/>
            <person name="Lubbers R.J."/>
            <person name="Makela M.R."/>
            <person name="Barry K."/>
            <person name="Chovatia M."/>
            <person name="Clum A."/>
            <person name="Daum C."/>
            <person name="Haridas S."/>
            <person name="He G."/>
            <person name="LaButti K."/>
            <person name="Lipzen A."/>
            <person name="Mondo S."/>
            <person name="Pangilinan J."/>
            <person name="Riley R."/>
            <person name="Salamov A."/>
            <person name="Simmons B.A."/>
            <person name="Magnuson J.K."/>
            <person name="Henrissat B."/>
            <person name="Mortensen U.H."/>
            <person name="Larsen T.O."/>
            <person name="De vries R.P."/>
            <person name="Grigoriev I.V."/>
            <person name="Machida M."/>
            <person name="Baker S.E."/>
            <person name="Andersen M.R."/>
        </authorList>
    </citation>
    <scope>NUCLEOTIDE SEQUENCE [LARGE SCALE GENOMIC DNA]</scope>
    <source>
        <strain evidence="1 2">CBS 126849</strain>
    </source>
</reference>
<protein>
    <submittedName>
        <fullName evidence="1">Uncharacterized protein</fullName>
    </submittedName>
</protein>
<sequence length="98" mass="10879">MQARLDRLLTVLVGRMHSSLPAQASSMLPMQALSHSGDQRPCRATADRPVGLFVMKAFPHRSWTQELRTQPSPAAVDQDLRLAKLLATHCAFNDVKTQ</sequence>
<evidence type="ECO:0000313" key="2">
    <source>
        <dbReference type="Proteomes" id="UP000326799"/>
    </source>
</evidence>